<reference evidence="4 5" key="1">
    <citation type="submission" date="2019-09" db="EMBL/GenBank/DDBJ databases">
        <title>Genome sequencing of Ng87 strain.</title>
        <authorList>
            <person name="Karasev E.S."/>
            <person name="Andronov E."/>
        </authorList>
    </citation>
    <scope>NUCLEOTIDE SEQUENCE [LARGE SCALE GENOMIC DNA]</scope>
    <source>
        <strain evidence="4 5">Ng87</strain>
    </source>
</reference>
<proteinExistence type="predicted"/>
<feature type="domain" description="AMP-dependent synthetase/ligase" evidence="3">
    <location>
        <begin position="1"/>
        <end position="154"/>
    </location>
</feature>
<gene>
    <name evidence="4" type="ORF">F4V91_00010</name>
</gene>
<evidence type="ECO:0000313" key="4">
    <source>
        <dbReference type="EMBL" id="KAB1089798.1"/>
    </source>
</evidence>
<dbReference type="InterPro" id="IPR020845">
    <property type="entry name" value="AMP-binding_CS"/>
</dbReference>
<dbReference type="PANTHER" id="PTHR44845:SF6">
    <property type="entry name" value="BETA-ALANINE-ACTIVATING ENZYME"/>
    <property type="match status" value="1"/>
</dbReference>
<keyword evidence="1" id="KW-0596">Phosphopantetheine</keyword>
<dbReference type="AlphaFoldDB" id="A0A6A1TXJ3"/>
<dbReference type="InterPro" id="IPR000873">
    <property type="entry name" value="AMP-dep_synth/lig_dom"/>
</dbReference>
<name>A0A6A1TXJ3_NEOGA</name>
<dbReference type="PANTHER" id="PTHR44845">
    <property type="entry name" value="CARRIER DOMAIN-CONTAINING PROTEIN"/>
    <property type="match status" value="1"/>
</dbReference>
<dbReference type="EMBL" id="VZUL01000001">
    <property type="protein sequence ID" value="KAB1089798.1"/>
    <property type="molecule type" value="Genomic_DNA"/>
</dbReference>
<evidence type="ECO:0000313" key="5">
    <source>
        <dbReference type="Proteomes" id="UP000386575"/>
    </source>
</evidence>
<dbReference type="PRINTS" id="PR00154">
    <property type="entry name" value="AMPBINDING"/>
</dbReference>
<accession>A0A6A1TXJ3</accession>
<evidence type="ECO:0000256" key="1">
    <source>
        <dbReference type="ARBA" id="ARBA00022450"/>
    </source>
</evidence>
<evidence type="ECO:0000256" key="2">
    <source>
        <dbReference type="ARBA" id="ARBA00022553"/>
    </source>
</evidence>
<dbReference type="Gene3D" id="3.40.50.980">
    <property type="match status" value="2"/>
</dbReference>
<dbReference type="Proteomes" id="UP000386575">
    <property type="component" value="Unassembled WGS sequence"/>
</dbReference>
<organism evidence="4 5">
    <name type="scientific">Neorhizobium galegae</name>
    <name type="common">Rhizobium galegae</name>
    <dbReference type="NCBI Taxonomy" id="399"/>
    <lineage>
        <taxon>Bacteria</taxon>
        <taxon>Pseudomonadati</taxon>
        <taxon>Pseudomonadota</taxon>
        <taxon>Alphaproteobacteria</taxon>
        <taxon>Hyphomicrobiales</taxon>
        <taxon>Rhizobiaceae</taxon>
        <taxon>Rhizobium/Agrobacterium group</taxon>
        <taxon>Neorhizobium</taxon>
    </lineage>
</organism>
<dbReference type="SUPFAM" id="SSF56801">
    <property type="entry name" value="Acetyl-CoA synthetase-like"/>
    <property type="match status" value="1"/>
</dbReference>
<protein>
    <submittedName>
        <fullName evidence="4">AMP-binding protein</fullName>
    </submittedName>
</protein>
<comment type="caution">
    <text evidence="4">The sequence shown here is derived from an EMBL/GenBank/DDBJ whole genome shotgun (WGS) entry which is preliminary data.</text>
</comment>
<sequence length="200" mass="21238">MAILKAGGAYLPLDPAYPSARLRQIVEDAAPRRLLCDAAGRAALGPEALVDLTVVDLETATPAWADQSADDPDPRALGLSPRHLAYVIYTSGSTGTPKGVMVEHRGLVNLTAWHVQTFVGNQKPAATHGCSGFSMPALGAMVRIMHRSTLLLPPGRQQEILASGNGGVINHWTPPSSHTVGYNRIARRAGNPIGLLADRW</sequence>
<dbReference type="PROSITE" id="PS00455">
    <property type="entry name" value="AMP_BINDING"/>
    <property type="match status" value="1"/>
</dbReference>
<evidence type="ECO:0000259" key="3">
    <source>
        <dbReference type="Pfam" id="PF00501"/>
    </source>
</evidence>
<dbReference type="InterPro" id="IPR020459">
    <property type="entry name" value="AMP-binding"/>
</dbReference>
<dbReference type="Pfam" id="PF00501">
    <property type="entry name" value="AMP-binding"/>
    <property type="match status" value="1"/>
</dbReference>
<keyword evidence="2" id="KW-0597">Phosphoprotein</keyword>